<dbReference type="InterPro" id="IPR000523">
    <property type="entry name" value="Mg_chelatse_chII-like_cat_dom"/>
</dbReference>
<gene>
    <name evidence="3" type="ORF">SAMN02745135_00283</name>
</gene>
<keyword evidence="4" id="KW-1185">Reference proteome</keyword>
<dbReference type="GO" id="GO:0005524">
    <property type="term" value="F:ATP binding"/>
    <property type="evidence" value="ECO:0007669"/>
    <property type="project" value="InterPro"/>
</dbReference>
<dbReference type="InterPro" id="IPR020568">
    <property type="entry name" value="Ribosomal_Su5_D2-typ_SF"/>
</dbReference>
<sequence length="526" mass="58923">MKYIEDINVKTKGRLGVMLSKVKTCVLHGLNGYIVEVETDVSRGMPTFSIVGLPDTSIREAKERVRTAIKNSGFEFPLSRITINLAPASLKKEGSQLDLSIAVGILLATGIIRDRDLSKVSFIGELSLDGNINKIAGALPLVISLKDKGIEKIIVPYENKDECSVVENIDVIPVRNLYELVMYLNDEIDIEPWKTDLSSLFKNDDELYADFSDIKGQESLKRAMEVAAAGGHNILLIGPPGSGKTMIARRLPSILPELTFDESLEITKIYSVAGLLKDNFLITKRPFRAPHHTISGASLVGGGRIPKPGEVSLAHHGVLFLDELPEFQKNVLEVLRQPMEDGYVTISRVNASFTYPAKFMFVASMNPCPCGYYGDPTHECTCSEREINRYLGKISGPLLDRIDIHIEVTPIDYKDLGSNTMSETSESIRKRVNEARKIQIDRYYKEKIFCNAQLTSKDINKYCKLDKECVKLMEEAFNNLGLSARAYSKILKLARTIADLDKKESIQIQHLAEAIQYRSLDRKFWR</sequence>
<dbReference type="SMART" id="SM00382">
    <property type="entry name" value="AAA"/>
    <property type="match status" value="1"/>
</dbReference>
<comment type="similarity">
    <text evidence="1">Belongs to the Mg-chelatase subunits D/I family. ComM subfamily.</text>
</comment>
<evidence type="ECO:0000313" key="3">
    <source>
        <dbReference type="EMBL" id="SHH27759.1"/>
    </source>
</evidence>
<evidence type="ECO:0000256" key="1">
    <source>
        <dbReference type="ARBA" id="ARBA00006354"/>
    </source>
</evidence>
<evidence type="ECO:0000259" key="2">
    <source>
        <dbReference type="SMART" id="SM00382"/>
    </source>
</evidence>
<reference evidence="4" key="1">
    <citation type="submission" date="2016-11" db="EMBL/GenBank/DDBJ databases">
        <authorList>
            <person name="Varghese N."/>
            <person name="Submissions S."/>
        </authorList>
    </citation>
    <scope>NUCLEOTIDE SEQUENCE [LARGE SCALE GENOMIC DNA]</scope>
    <source>
        <strain evidence="4">DSM 13643</strain>
    </source>
</reference>
<dbReference type="InterPro" id="IPR025158">
    <property type="entry name" value="Mg_chelat-rel_C"/>
</dbReference>
<dbReference type="NCBIfam" id="TIGR00368">
    <property type="entry name" value="YifB family Mg chelatase-like AAA ATPase"/>
    <property type="match status" value="1"/>
</dbReference>
<dbReference type="AlphaFoldDB" id="A0A1M5RNL2"/>
<proteinExistence type="inferred from homology"/>
<protein>
    <submittedName>
        <fullName evidence="3">Magnesium chelatase family protein</fullName>
    </submittedName>
</protein>
<dbReference type="InterPro" id="IPR004482">
    <property type="entry name" value="Mg_chelat-rel"/>
</dbReference>
<dbReference type="InterPro" id="IPR045006">
    <property type="entry name" value="CHLI-like"/>
</dbReference>
<name>A0A1M5RNL2_9FIRM</name>
<dbReference type="InterPro" id="IPR027417">
    <property type="entry name" value="P-loop_NTPase"/>
</dbReference>
<organism evidence="3 4">
    <name type="scientific">Caloranaerobacter azorensis DSM 13643</name>
    <dbReference type="NCBI Taxonomy" id="1121264"/>
    <lineage>
        <taxon>Bacteria</taxon>
        <taxon>Bacillati</taxon>
        <taxon>Bacillota</taxon>
        <taxon>Tissierellia</taxon>
        <taxon>Tissierellales</taxon>
        <taxon>Thermohalobacteraceae</taxon>
        <taxon>Caloranaerobacter</taxon>
    </lineage>
</organism>
<dbReference type="PANTHER" id="PTHR32039">
    <property type="entry name" value="MAGNESIUM-CHELATASE SUBUNIT CHLI"/>
    <property type="match status" value="1"/>
</dbReference>
<dbReference type="Gene3D" id="3.40.50.300">
    <property type="entry name" value="P-loop containing nucleotide triphosphate hydrolases"/>
    <property type="match status" value="1"/>
</dbReference>
<evidence type="ECO:0000313" key="4">
    <source>
        <dbReference type="Proteomes" id="UP000183967"/>
    </source>
</evidence>
<dbReference type="Pfam" id="PF01078">
    <property type="entry name" value="Mg_chelatase"/>
    <property type="match status" value="1"/>
</dbReference>
<dbReference type="Proteomes" id="UP000183967">
    <property type="component" value="Unassembled WGS sequence"/>
</dbReference>
<dbReference type="Pfam" id="PF13335">
    <property type="entry name" value="Mg_chelatase_C"/>
    <property type="match status" value="1"/>
</dbReference>
<feature type="domain" description="AAA+ ATPase" evidence="2">
    <location>
        <begin position="230"/>
        <end position="412"/>
    </location>
</feature>
<dbReference type="EMBL" id="FQXO01000007">
    <property type="protein sequence ID" value="SHH27759.1"/>
    <property type="molecule type" value="Genomic_DNA"/>
</dbReference>
<dbReference type="SUPFAM" id="SSF52540">
    <property type="entry name" value="P-loop containing nucleoside triphosphate hydrolases"/>
    <property type="match status" value="1"/>
</dbReference>
<dbReference type="SUPFAM" id="SSF54211">
    <property type="entry name" value="Ribosomal protein S5 domain 2-like"/>
    <property type="match status" value="1"/>
</dbReference>
<dbReference type="InterPro" id="IPR014721">
    <property type="entry name" value="Ribsml_uS5_D2-typ_fold_subgr"/>
</dbReference>
<dbReference type="Gene3D" id="3.30.230.10">
    <property type="match status" value="1"/>
</dbReference>
<accession>A0A1M5RNL2</accession>
<dbReference type="PANTHER" id="PTHR32039:SF7">
    <property type="entry name" value="COMPETENCE PROTEIN COMM"/>
    <property type="match status" value="1"/>
</dbReference>
<dbReference type="InterPro" id="IPR003593">
    <property type="entry name" value="AAA+_ATPase"/>
</dbReference>
<dbReference type="Pfam" id="PF13541">
    <property type="entry name" value="ChlI"/>
    <property type="match status" value="1"/>
</dbReference>